<dbReference type="Gene3D" id="3.90.190.10">
    <property type="entry name" value="Protein tyrosine phosphatase superfamily"/>
    <property type="match status" value="1"/>
</dbReference>
<feature type="domain" description="Tyrosine-protein phosphatase" evidence="5">
    <location>
        <begin position="30"/>
        <end position="170"/>
    </location>
</feature>
<dbReference type="CDD" id="cd14514">
    <property type="entry name" value="DUSP14-like"/>
    <property type="match status" value="1"/>
</dbReference>
<evidence type="ECO:0000256" key="4">
    <source>
        <dbReference type="ARBA" id="ARBA00022912"/>
    </source>
</evidence>
<dbReference type="InterPro" id="IPR000387">
    <property type="entry name" value="Tyr_Pase_dom"/>
</dbReference>
<protein>
    <recommendedName>
        <fullName evidence="2">protein-serine/threonine phosphatase</fullName>
        <ecNumber evidence="2">3.1.3.16</ecNumber>
    </recommendedName>
</protein>
<dbReference type="PROSITE" id="PS50054">
    <property type="entry name" value="TYR_PHOSPHATASE_DUAL"/>
    <property type="match status" value="1"/>
</dbReference>
<dbReference type="Pfam" id="PF00782">
    <property type="entry name" value="DSPc"/>
    <property type="match status" value="1"/>
</dbReference>
<evidence type="ECO:0000256" key="3">
    <source>
        <dbReference type="ARBA" id="ARBA00022801"/>
    </source>
</evidence>
<dbReference type="InterPro" id="IPR020420">
    <property type="entry name" value="Atypical_DUSP_subfamB"/>
</dbReference>
<evidence type="ECO:0000256" key="2">
    <source>
        <dbReference type="ARBA" id="ARBA00013081"/>
    </source>
</evidence>
<name>K1PA90_MAGGI</name>
<dbReference type="HOGENOM" id="CLU_027074_3_2_1"/>
<dbReference type="InterPro" id="IPR000340">
    <property type="entry name" value="Dual-sp_phosphatase_cat-dom"/>
</dbReference>
<comment type="similarity">
    <text evidence="1">Belongs to the protein-tyrosine phosphatase family. Non-receptor class dual specificity subfamily.</text>
</comment>
<dbReference type="PANTHER" id="PTHR45961:SF6">
    <property type="entry name" value="IP21249P"/>
    <property type="match status" value="1"/>
</dbReference>
<dbReference type="GO" id="GO:0004722">
    <property type="term" value="F:protein serine/threonine phosphatase activity"/>
    <property type="evidence" value="ECO:0007669"/>
    <property type="project" value="UniProtKB-EC"/>
</dbReference>
<dbReference type="GO" id="GO:0017017">
    <property type="term" value="F:MAP kinase tyrosine/serine/threonine phosphatase activity"/>
    <property type="evidence" value="ECO:0007669"/>
    <property type="project" value="InterPro"/>
</dbReference>
<dbReference type="PANTHER" id="PTHR45961">
    <property type="entry name" value="IP21249P"/>
    <property type="match status" value="1"/>
</dbReference>
<dbReference type="InterPro" id="IPR016130">
    <property type="entry name" value="Tyr_Pase_AS"/>
</dbReference>
<dbReference type="AlphaFoldDB" id="K1PA90"/>
<keyword evidence="3" id="KW-0378">Hydrolase</keyword>
<gene>
    <name evidence="7" type="ORF">CGI_10013093</name>
</gene>
<dbReference type="EMBL" id="JH816467">
    <property type="protein sequence ID" value="EKC18358.1"/>
    <property type="molecule type" value="Genomic_DNA"/>
</dbReference>
<dbReference type="GO" id="GO:0005737">
    <property type="term" value="C:cytoplasm"/>
    <property type="evidence" value="ECO:0007669"/>
    <property type="project" value="TreeGrafter"/>
</dbReference>
<dbReference type="InterPro" id="IPR020422">
    <property type="entry name" value="TYR_PHOSPHATASE_DUAL_dom"/>
</dbReference>
<reference evidence="7" key="1">
    <citation type="journal article" date="2012" name="Nature">
        <title>The oyster genome reveals stress adaptation and complexity of shell formation.</title>
        <authorList>
            <person name="Zhang G."/>
            <person name="Fang X."/>
            <person name="Guo X."/>
            <person name="Li L."/>
            <person name="Luo R."/>
            <person name="Xu F."/>
            <person name="Yang P."/>
            <person name="Zhang L."/>
            <person name="Wang X."/>
            <person name="Qi H."/>
            <person name="Xiong Z."/>
            <person name="Que H."/>
            <person name="Xie Y."/>
            <person name="Holland P.W."/>
            <person name="Paps J."/>
            <person name="Zhu Y."/>
            <person name="Wu F."/>
            <person name="Chen Y."/>
            <person name="Wang J."/>
            <person name="Peng C."/>
            <person name="Meng J."/>
            <person name="Yang L."/>
            <person name="Liu J."/>
            <person name="Wen B."/>
            <person name="Zhang N."/>
            <person name="Huang Z."/>
            <person name="Zhu Q."/>
            <person name="Feng Y."/>
            <person name="Mount A."/>
            <person name="Hedgecock D."/>
            <person name="Xu Z."/>
            <person name="Liu Y."/>
            <person name="Domazet-Loso T."/>
            <person name="Du Y."/>
            <person name="Sun X."/>
            <person name="Zhang S."/>
            <person name="Liu B."/>
            <person name="Cheng P."/>
            <person name="Jiang X."/>
            <person name="Li J."/>
            <person name="Fan D."/>
            <person name="Wang W."/>
            <person name="Fu W."/>
            <person name="Wang T."/>
            <person name="Wang B."/>
            <person name="Zhang J."/>
            <person name="Peng Z."/>
            <person name="Li Y."/>
            <person name="Li N."/>
            <person name="Wang J."/>
            <person name="Chen M."/>
            <person name="He Y."/>
            <person name="Tan F."/>
            <person name="Song X."/>
            <person name="Zheng Q."/>
            <person name="Huang R."/>
            <person name="Yang H."/>
            <person name="Du X."/>
            <person name="Chen L."/>
            <person name="Yang M."/>
            <person name="Gaffney P.M."/>
            <person name="Wang S."/>
            <person name="Luo L."/>
            <person name="She Z."/>
            <person name="Ming Y."/>
            <person name="Huang W."/>
            <person name="Zhang S."/>
            <person name="Huang B."/>
            <person name="Zhang Y."/>
            <person name="Qu T."/>
            <person name="Ni P."/>
            <person name="Miao G."/>
            <person name="Wang J."/>
            <person name="Wang Q."/>
            <person name="Steinberg C.E."/>
            <person name="Wang H."/>
            <person name="Li N."/>
            <person name="Qian L."/>
            <person name="Zhang G."/>
            <person name="Li Y."/>
            <person name="Yang H."/>
            <person name="Liu X."/>
            <person name="Wang J."/>
            <person name="Yin Y."/>
            <person name="Wang J."/>
        </authorList>
    </citation>
    <scope>NUCLEOTIDE SEQUENCE [LARGE SCALE GENOMIC DNA]</scope>
    <source>
        <strain evidence="7">05x7-T-G4-1.051#20</strain>
    </source>
</reference>
<dbReference type="EC" id="3.1.3.16" evidence="2"/>
<dbReference type="FunCoup" id="K1PA90">
    <property type="interactions" value="11"/>
</dbReference>
<proteinExistence type="inferred from homology"/>
<dbReference type="SMART" id="SM00195">
    <property type="entry name" value="DSPc"/>
    <property type="match status" value="1"/>
</dbReference>
<dbReference type="InParanoid" id="K1PA90"/>
<organism evidence="7">
    <name type="scientific">Magallana gigas</name>
    <name type="common">Pacific oyster</name>
    <name type="synonym">Crassostrea gigas</name>
    <dbReference type="NCBI Taxonomy" id="29159"/>
    <lineage>
        <taxon>Eukaryota</taxon>
        <taxon>Metazoa</taxon>
        <taxon>Spiralia</taxon>
        <taxon>Lophotrochozoa</taxon>
        <taxon>Mollusca</taxon>
        <taxon>Bivalvia</taxon>
        <taxon>Autobranchia</taxon>
        <taxon>Pteriomorphia</taxon>
        <taxon>Ostreida</taxon>
        <taxon>Ostreoidea</taxon>
        <taxon>Ostreidae</taxon>
        <taxon>Magallana</taxon>
    </lineage>
</organism>
<evidence type="ECO:0000259" key="6">
    <source>
        <dbReference type="PROSITE" id="PS50056"/>
    </source>
</evidence>
<dbReference type="InterPro" id="IPR052103">
    <property type="entry name" value="Dual_spec_Phospatases"/>
</dbReference>
<dbReference type="InterPro" id="IPR029021">
    <property type="entry name" value="Prot-tyrosine_phosphatase-like"/>
</dbReference>
<evidence type="ECO:0000259" key="5">
    <source>
        <dbReference type="PROSITE" id="PS50054"/>
    </source>
</evidence>
<dbReference type="PROSITE" id="PS00383">
    <property type="entry name" value="TYR_PHOSPHATASE_1"/>
    <property type="match status" value="1"/>
</dbReference>
<accession>K1PA90</accession>
<dbReference type="PROSITE" id="PS50056">
    <property type="entry name" value="TYR_PHOSPHATASE_2"/>
    <property type="match status" value="1"/>
</dbReference>
<evidence type="ECO:0000256" key="1">
    <source>
        <dbReference type="ARBA" id="ARBA00008601"/>
    </source>
</evidence>
<dbReference type="SUPFAM" id="SSF52799">
    <property type="entry name" value="(Phosphotyrosine protein) phosphatases II"/>
    <property type="match status" value="1"/>
</dbReference>
<keyword evidence="4" id="KW-0904">Protein phosphatase</keyword>
<feature type="domain" description="Tyrosine specific protein phosphatases" evidence="6">
    <location>
        <begin position="91"/>
        <end position="149"/>
    </location>
</feature>
<evidence type="ECO:0000313" key="7">
    <source>
        <dbReference type="EMBL" id="EKC18358.1"/>
    </source>
</evidence>
<dbReference type="PRINTS" id="PR01910">
    <property type="entry name" value="ADSPHPHTASEB"/>
</dbReference>
<sequence length="214" mass="24788">MAVELNEYSYPDPDSGRGCVDIMDFAMFSQIAQITDHLFLSSAAAVKTDRIRNYGITHVINLTLEIPNLNLPNLECIQIHIEDAPHARLSVYFDRCADKINDVHMRGGRTLVHCVAGVSRSATICIAYLMKYHRMSLEQAYYHCKKRRPVVHPNCGFWRQLIDYERRILGRNSVKMVSSSFGPIPEVYQEEVRNMVYFPTSRRNHYRPALPPWR</sequence>